<proteinExistence type="predicted"/>
<evidence type="ECO:0000313" key="6">
    <source>
        <dbReference type="EMBL" id="AUN30645.1"/>
    </source>
</evidence>
<sequence length="279" mass="29635">MQPRTIRVIADDYALSPGVSEGILVLARAGRLSGTGAMVPGPRWREDARRLLDTPAGFQTGVHLTLTGGLSPLGPMPALCPDGRFPSLGRWLAMAHAGLLSSGSAQQDLSAEIARQLDAFEGAMGRAPHFVDGHQHLHLLPGIRPLLLNAIARRYPPGSVWLRDCAEPAGRIVRRGVTVGKALFIAFLSRGLARRAASHAIPTNAGFSGIYGFEGNLPALMERFLFELPAGALVMVHPALPDAELAALDPVVAARQAEMSYLAGQEWPAALFRAGLRLG</sequence>
<protein>
    <submittedName>
        <fullName evidence="6">Uncharacterized protein</fullName>
    </submittedName>
</protein>
<dbReference type="EMBL" id="CP025611">
    <property type="protein sequence ID" value="AUN30645.1"/>
    <property type="molecule type" value="Genomic_DNA"/>
</dbReference>
<keyword evidence="2" id="KW-0479">Metal-binding</keyword>
<dbReference type="InterPro" id="IPR006879">
    <property type="entry name" value="YdjC-like"/>
</dbReference>
<dbReference type="GO" id="GO:0019213">
    <property type="term" value="F:deacetylase activity"/>
    <property type="evidence" value="ECO:0007669"/>
    <property type="project" value="TreeGrafter"/>
</dbReference>
<evidence type="ECO:0000313" key="7">
    <source>
        <dbReference type="Proteomes" id="UP000234752"/>
    </source>
</evidence>
<accession>A0A2K9NEN0</accession>
<keyword evidence="4" id="KW-0460">Magnesium</keyword>
<keyword evidence="5" id="KW-0119">Carbohydrate metabolism</keyword>
<dbReference type="CDD" id="cd10807">
    <property type="entry name" value="YdjC_like_3"/>
    <property type="match status" value="1"/>
</dbReference>
<comment type="cofactor">
    <cofactor evidence="1">
        <name>Mg(2+)</name>
        <dbReference type="ChEBI" id="CHEBI:18420"/>
    </cofactor>
</comment>
<keyword evidence="7" id="KW-1185">Reference proteome</keyword>
<gene>
    <name evidence="6" type="ORF">C0V82_10635</name>
</gene>
<dbReference type="Pfam" id="PF04794">
    <property type="entry name" value="YdjC"/>
    <property type="match status" value="1"/>
</dbReference>
<dbReference type="GO" id="GO:0016787">
    <property type="term" value="F:hydrolase activity"/>
    <property type="evidence" value="ECO:0007669"/>
    <property type="project" value="UniProtKB-KW"/>
</dbReference>
<dbReference type="GO" id="GO:0005975">
    <property type="term" value="P:carbohydrate metabolic process"/>
    <property type="evidence" value="ECO:0007669"/>
    <property type="project" value="InterPro"/>
</dbReference>
<reference evidence="6 7" key="1">
    <citation type="submission" date="2017-12" db="EMBL/GenBank/DDBJ databases">
        <title>Genomes of bacteria within cyanobacterial aggregates.</title>
        <authorList>
            <person name="Cai H."/>
        </authorList>
    </citation>
    <scope>NUCLEOTIDE SEQUENCE [LARGE SCALE GENOMIC DNA]</scope>
    <source>
        <strain evidence="6 7">TH16</strain>
    </source>
</reference>
<evidence type="ECO:0000256" key="1">
    <source>
        <dbReference type="ARBA" id="ARBA00001946"/>
    </source>
</evidence>
<dbReference type="InterPro" id="IPR011330">
    <property type="entry name" value="Glyco_hydro/deAcase_b/a-brl"/>
</dbReference>
<dbReference type="PANTHER" id="PTHR31609:SF1">
    <property type="entry name" value="CARBOHYDRATE DEACETYLASE"/>
    <property type="match status" value="1"/>
</dbReference>
<evidence type="ECO:0000256" key="3">
    <source>
        <dbReference type="ARBA" id="ARBA00022801"/>
    </source>
</evidence>
<keyword evidence="3" id="KW-0378">Hydrolase</keyword>
<evidence type="ECO:0000256" key="2">
    <source>
        <dbReference type="ARBA" id="ARBA00022723"/>
    </source>
</evidence>
<name>A0A2K9NEN0_9PROT</name>
<dbReference type="SUPFAM" id="SSF88713">
    <property type="entry name" value="Glycoside hydrolase/deacetylase"/>
    <property type="match status" value="1"/>
</dbReference>
<evidence type="ECO:0000256" key="4">
    <source>
        <dbReference type="ARBA" id="ARBA00022842"/>
    </source>
</evidence>
<dbReference type="AlphaFoldDB" id="A0A2K9NEN0"/>
<dbReference type="PANTHER" id="PTHR31609">
    <property type="entry name" value="YDJC DEACETYLASE FAMILY MEMBER"/>
    <property type="match status" value="1"/>
</dbReference>
<dbReference type="GO" id="GO:0046872">
    <property type="term" value="F:metal ion binding"/>
    <property type="evidence" value="ECO:0007669"/>
    <property type="project" value="UniProtKB-KW"/>
</dbReference>
<dbReference type="OrthoDB" id="9774177at2"/>
<dbReference type="Gene3D" id="3.20.20.370">
    <property type="entry name" value="Glycoside hydrolase/deacetylase"/>
    <property type="match status" value="1"/>
</dbReference>
<evidence type="ECO:0000256" key="5">
    <source>
        <dbReference type="ARBA" id="ARBA00023277"/>
    </source>
</evidence>
<dbReference type="KEGG" id="ncb:C0V82_10635"/>
<dbReference type="RefSeq" id="WP_102112324.1">
    <property type="nucleotide sequence ID" value="NZ_BMGN01000002.1"/>
</dbReference>
<dbReference type="Proteomes" id="UP000234752">
    <property type="component" value="Chromosome eg_1"/>
</dbReference>
<organism evidence="6 7">
    <name type="scientific">Niveispirillum cyanobacteriorum</name>
    <dbReference type="NCBI Taxonomy" id="1612173"/>
    <lineage>
        <taxon>Bacteria</taxon>
        <taxon>Pseudomonadati</taxon>
        <taxon>Pseudomonadota</taxon>
        <taxon>Alphaproteobacteria</taxon>
        <taxon>Rhodospirillales</taxon>
        <taxon>Azospirillaceae</taxon>
        <taxon>Niveispirillum</taxon>
    </lineage>
</organism>